<proteinExistence type="predicted"/>
<keyword evidence="1" id="KW-0472">Membrane</keyword>
<keyword evidence="1" id="KW-0812">Transmembrane</keyword>
<dbReference type="EMBL" id="JACXVP010000007">
    <property type="protein sequence ID" value="KAG5596767.1"/>
    <property type="molecule type" value="Genomic_DNA"/>
</dbReference>
<feature type="transmembrane region" description="Helical" evidence="1">
    <location>
        <begin position="293"/>
        <end position="312"/>
    </location>
</feature>
<evidence type="ECO:0000313" key="3">
    <source>
        <dbReference type="Proteomes" id="UP000824120"/>
    </source>
</evidence>
<comment type="caution">
    <text evidence="2">The sequence shown here is derived from an EMBL/GenBank/DDBJ whole genome shotgun (WGS) entry which is preliminary data.</text>
</comment>
<protein>
    <submittedName>
        <fullName evidence="2">Uncharacterized protein</fullName>
    </submittedName>
</protein>
<keyword evidence="3" id="KW-1185">Reference proteome</keyword>
<sequence length="343" mass="40583">MKYFGINVQCTFPELNHCSCNSLNCIAVIFLEDLELYHVNKGDENPNDLSDLTPNQLVLLIYDATLREEVVHQLYKVHDTFKKYYYTISFIKVLIFTITPQILFKLSLNDPLHSSLIKEKKNPNDLGALTPNQLVLLIHDASLREEVVHQLYKIYTILFRKNNVMNVFLFQDHTKFYFKVSSPPQKNSTDLGAHTPNQLVQLIHDASLCEEVVHQLYKCFFTSFNCIVIFLEDLEFYHVNKGNTISITTFIYLLLQFLLKTFQWRIYQSHHFLNQHWDHRHHRLHKKGHVSPLQVLIFVYMFVIYCCLVLDSRSMSEIERRKSSLIIDFFCDVLLMDIRFHNE</sequence>
<name>A0A9J5YA19_SOLCO</name>
<accession>A0A9J5YA19</accession>
<reference evidence="2 3" key="1">
    <citation type="submission" date="2020-09" db="EMBL/GenBank/DDBJ databases">
        <title>De no assembly of potato wild relative species, Solanum commersonii.</title>
        <authorList>
            <person name="Cho K."/>
        </authorList>
    </citation>
    <scope>NUCLEOTIDE SEQUENCE [LARGE SCALE GENOMIC DNA]</scope>
    <source>
        <strain evidence="2">LZ3.2</strain>
        <tissue evidence="2">Leaf</tissue>
    </source>
</reference>
<dbReference type="Proteomes" id="UP000824120">
    <property type="component" value="Chromosome 7"/>
</dbReference>
<dbReference type="AlphaFoldDB" id="A0A9J5YA19"/>
<keyword evidence="1" id="KW-1133">Transmembrane helix</keyword>
<evidence type="ECO:0000256" key="1">
    <source>
        <dbReference type="SAM" id="Phobius"/>
    </source>
</evidence>
<gene>
    <name evidence="2" type="ORF">H5410_037999</name>
</gene>
<evidence type="ECO:0000313" key="2">
    <source>
        <dbReference type="EMBL" id="KAG5596767.1"/>
    </source>
</evidence>
<feature type="transmembrane region" description="Helical" evidence="1">
    <location>
        <begin position="84"/>
        <end position="104"/>
    </location>
</feature>
<organism evidence="2 3">
    <name type="scientific">Solanum commersonii</name>
    <name type="common">Commerson's wild potato</name>
    <name type="synonym">Commerson's nightshade</name>
    <dbReference type="NCBI Taxonomy" id="4109"/>
    <lineage>
        <taxon>Eukaryota</taxon>
        <taxon>Viridiplantae</taxon>
        <taxon>Streptophyta</taxon>
        <taxon>Embryophyta</taxon>
        <taxon>Tracheophyta</taxon>
        <taxon>Spermatophyta</taxon>
        <taxon>Magnoliopsida</taxon>
        <taxon>eudicotyledons</taxon>
        <taxon>Gunneridae</taxon>
        <taxon>Pentapetalae</taxon>
        <taxon>asterids</taxon>
        <taxon>lamiids</taxon>
        <taxon>Solanales</taxon>
        <taxon>Solanaceae</taxon>
        <taxon>Solanoideae</taxon>
        <taxon>Solaneae</taxon>
        <taxon>Solanum</taxon>
    </lineage>
</organism>